<dbReference type="PANTHER" id="PTHR30086">
    <property type="entry name" value="ARGININE EXPORTER PROTEIN ARGO"/>
    <property type="match status" value="1"/>
</dbReference>
<comment type="subcellular location">
    <subcellularLocation>
        <location evidence="1">Cell membrane</location>
        <topology evidence="1">Multi-pass membrane protein</topology>
    </subcellularLocation>
</comment>
<dbReference type="GO" id="GO:0015171">
    <property type="term" value="F:amino acid transmembrane transporter activity"/>
    <property type="evidence" value="ECO:0007669"/>
    <property type="project" value="TreeGrafter"/>
</dbReference>
<name>A0A1T1GSQ5_9GAMM</name>
<dbReference type="RefSeq" id="WP_078191068.1">
    <property type="nucleotide sequence ID" value="NZ_JAMCOZ010000001.1"/>
</dbReference>
<dbReference type="Proteomes" id="UP000191160">
    <property type="component" value="Unassembled WGS sequence"/>
</dbReference>
<gene>
    <name evidence="7" type="ORF">B1202_13155</name>
</gene>
<evidence type="ECO:0000256" key="5">
    <source>
        <dbReference type="ARBA" id="ARBA00023136"/>
    </source>
</evidence>
<evidence type="ECO:0000313" key="8">
    <source>
        <dbReference type="Proteomes" id="UP000191160"/>
    </source>
</evidence>
<reference evidence="7 8" key="1">
    <citation type="submission" date="2017-02" db="EMBL/GenBank/DDBJ databases">
        <title>Acinetobacter sp. ANC 4945, whole genome shotgun sequencing project.</title>
        <authorList>
            <person name="Radolfova-Krizova L."/>
            <person name="Al Atrouni A."/>
            <person name="Nemec A."/>
        </authorList>
    </citation>
    <scope>NUCLEOTIDE SEQUENCE [LARGE SCALE GENOMIC DNA]</scope>
    <source>
        <strain evidence="7 8">ANC 4945</strain>
    </source>
</reference>
<protein>
    <submittedName>
        <fullName evidence="7">Multidrug transporter MatE</fullName>
    </submittedName>
</protein>
<dbReference type="AlphaFoldDB" id="A0A1T1GSQ5"/>
<dbReference type="GO" id="GO:0033228">
    <property type="term" value="P:cysteine export across plasma membrane"/>
    <property type="evidence" value="ECO:0007669"/>
    <property type="project" value="TreeGrafter"/>
</dbReference>
<feature type="transmembrane region" description="Helical" evidence="6">
    <location>
        <begin position="177"/>
        <end position="195"/>
    </location>
</feature>
<evidence type="ECO:0000256" key="6">
    <source>
        <dbReference type="SAM" id="Phobius"/>
    </source>
</evidence>
<feature type="transmembrane region" description="Helical" evidence="6">
    <location>
        <begin position="44"/>
        <end position="63"/>
    </location>
</feature>
<comment type="caution">
    <text evidence="7">The sequence shown here is derived from an EMBL/GenBank/DDBJ whole genome shotgun (WGS) entry which is preliminary data.</text>
</comment>
<dbReference type="Pfam" id="PF01810">
    <property type="entry name" value="LysE"/>
    <property type="match status" value="1"/>
</dbReference>
<dbReference type="InterPro" id="IPR001123">
    <property type="entry name" value="LeuE-type"/>
</dbReference>
<evidence type="ECO:0000256" key="4">
    <source>
        <dbReference type="ARBA" id="ARBA00022989"/>
    </source>
</evidence>
<keyword evidence="4 6" id="KW-1133">Transmembrane helix</keyword>
<keyword evidence="5 6" id="KW-0472">Membrane</keyword>
<keyword evidence="8" id="KW-1185">Reference proteome</keyword>
<feature type="transmembrane region" description="Helical" evidence="6">
    <location>
        <begin position="70"/>
        <end position="88"/>
    </location>
</feature>
<accession>A0A1T1GSQ5</accession>
<evidence type="ECO:0000256" key="3">
    <source>
        <dbReference type="ARBA" id="ARBA00022692"/>
    </source>
</evidence>
<dbReference type="GO" id="GO:0005886">
    <property type="term" value="C:plasma membrane"/>
    <property type="evidence" value="ECO:0007669"/>
    <property type="project" value="UniProtKB-SubCell"/>
</dbReference>
<dbReference type="PANTHER" id="PTHR30086:SF20">
    <property type="entry name" value="ARGININE EXPORTER PROTEIN ARGO-RELATED"/>
    <property type="match status" value="1"/>
</dbReference>
<proteinExistence type="predicted"/>
<feature type="transmembrane region" description="Helical" evidence="6">
    <location>
        <begin position="108"/>
        <end position="129"/>
    </location>
</feature>
<dbReference type="EMBL" id="MVKX01000009">
    <property type="protein sequence ID" value="OOV80477.1"/>
    <property type="molecule type" value="Genomic_DNA"/>
</dbReference>
<sequence>MISWFFIGLVISILLTPGPTNTLLASSGIQVGLRKSFRLIPAEAFGYFISISLWGFLIGKISVHFPLLPTILKLFSAGYILFLAMRLWRTATVAENFNQKGIRARELFVATLLNPKALLFASAIFPALAWQNAQYYVAHMLIFLLLIVPIAFFWTFLGSVLASNKISWLNQANLQRTASLVLVSFSIPLSYSAILKL</sequence>
<organism evidence="7 8">
    <name type="scientific">Acinetobacter amyesii</name>
    <dbReference type="NCBI Taxonomy" id="2942470"/>
    <lineage>
        <taxon>Bacteria</taxon>
        <taxon>Pseudomonadati</taxon>
        <taxon>Pseudomonadota</taxon>
        <taxon>Gammaproteobacteria</taxon>
        <taxon>Moraxellales</taxon>
        <taxon>Moraxellaceae</taxon>
        <taxon>Acinetobacter</taxon>
    </lineage>
</organism>
<keyword evidence="2" id="KW-1003">Cell membrane</keyword>
<evidence type="ECO:0000256" key="1">
    <source>
        <dbReference type="ARBA" id="ARBA00004651"/>
    </source>
</evidence>
<keyword evidence="3 6" id="KW-0812">Transmembrane</keyword>
<feature type="transmembrane region" description="Helical" evidence="6">
    <location>
        <begin position="136"/>
        <end position="157"/>
    </location>
</feature>
<evidence type="ECO:0000256" key="2">
    <source>
        <dbReference type="ARBA" id="ARBA00022475"/>
    </source>
</evidence>
<evidence type="ECO:0000313" key="7">
    <source>
        <dbReference type="EMBL" id="OOV80477.1"/>
    </source>
</evidence>